<dbReference type="AlphaFoldDB" id="A0A1H3GJL0"/>
<keyword evidence="1" id="KW-0175">Coiled coil</keyword>
<gene>
    <name evidence="2" type="ORF">SAMN05421736_101194</name>
</gene>
<protein>
    <submittedName>
        <fullName evidence="2">Uncharacterized protein</fullName>
    </submittedName>
</protein>
<dbReference type="STRING" id="1503961.SAMN05421736_101194"/>
<dbReference type="SUPFAM" id="SSF58100">
    <property type="entry name" value="Bacterial hemolysins"/>
    <property type="match status" value="1"/>
</dbReference>
<dbReference type="Gene3D" id="1.20.5.190">
    <property type="match status" value="2"/>
</dbReference>
<evidence type="ECO:0000313" key="2">
    <source>
        <dbReference type="EMBL" id="SDY03542.1"/>
    </source>
</evidence>
<reference evidence="3" key="1">
    <citation type="submission" date="2016-10" db="EMBL/GenBank/DDBJ databases">
        <authorList>
            <person name="Varghese N."/>
            <person name="Submissions S."/>
        </authorList>
    </citation>
    <scope>NUCLEOTIDE SEQUENCE [LARGE SCALE GENOMIC DNA]</scope>
    <source>
        <strain evidence="3">SP</strain>
    </source>
</reference>
<proteinExistence type="predicted"/>
<feature type="coiled-coil region" evidence="1">
    <location>
        <begin position="13"/>
        <end position="89"/>
    </location>
</feature>
<dbReference type="EMBL" id="FNPI01000001">
    <property type="protein sequence ID" value="SDY03542.1"/>
    <property type="molecule type" value="Genomic_DNA"/>
</dbReference>
<name>A0A1H3GJL0_9BACI</name>
<organism evidence="2 3">
    <name type="scientific">Evansella caseinilytica</name>
    <dbReference type="NCBI Taxonomy" id="1503961"/>
    <lineage>
        <taxon>Bacteria</taxon>
        <taxon>Bacillati</taxon>
        <taxon>Bacillota</taxon>
        <taxon>Bacilli</taxon>
        <taxon>Bacillales</taxon>
        <taxon>Bacillaceae</taxon>
        <taxon>Evansella</taxon>
    </lineage>
</organism>
<sequence>MSDQKLDMILGVLNELRSDVNGLKDEVNGVKNDVNGLKDEVNGLKGEINGLNEKYDGLKDAVDELNDKYDEMKNDVNELKADFNEMKSDFSGLKADFIEFKNETAGRFDRLEESMKRLEVSQQEDIKSVLVQIDKKLEEKDHGLLVLNKRVFQTEVEVERLKKQVCT</sequence>
<keyword evidence="3" id="KW-1185">Reference proteome</keyword>
<evidence type="ECO:0000313" key="3">
    <source>
        <dbReference type="Proteomes" id="UP000198935"/>
    </source>
</evidence>
<dbReference type="Proteomes" id="UP000198935">
    <property type="component" value="Unassembled WGS sequence"/>
</dbReference>
<dbReference type="OrthoDB" id="2680327at2"/>
<accession>A0A1H3GJL0</accession>
<evidence type="ECO:0000256" key="1">
    <source>
        <dbReference type="SAM" id="Coils"/>
    </source>
</evidence>